<comment type="similarity">
    <text evidence="2">Belongs to the unc-93 family.</text>
</comment>
<name>A0AAD9NAG8_9ANNE</name>
<dbReference type="EMBL" id="JAODUP010000141">
    <property type="protein sequence ID" value="KAK2160044.1"/>
    <property type="molecule type" value="Genomic_DNA"/>
</dbReference>
<evidence type="ECO:0000256" key="4">
    <source>
        <dbReference type="ARBA" id="ARBA00022989"/>
    </source>
</evidence>
<feature type="compositionally biased region" description="Basic and acidic residues" evidence="6">
    <location>
        <begin position="44"/>
        <end position="56"/>
    </location>
</feature>
<feature type="transmembrane region" description="Helical" evidence="7">
    <location>
        <begin position="195"/>
        <end position="218"/>
    </location>
</feature>
<keyword evidence="3 7" id="KW-0812">Transmembrane</keyword>
<proteinExistence type="inferred from homology"/>
<dbReference type="InterPro" id="IPR010291">
    <property type="entry name" value="Ion_channel_UNC-93"/>
</dbReference>
<evidence type="ECO:0000256" key="5">
    <source>
        <dbReference type="ARBA" id="ARBA00023136"/>
    </source>
</evidence>
<comment type="subcellular location">
    <subcellularLocation>
        <location evidence="1">Membrane</location>
        <topology evidence="1">Multi-pass membrane protein</topology>
    </subcellularLocation>
</comment>
<evidence type="ECO:0000256" key="2">
    <source>
        <dbReference type="ARBA" id="ARBA00009172"/>
    </source>
</evidence>
<feature type="transmembrane region" description="Helical" evidence="7">
    <location>
        <begin position="303"/>
        <end position="328"/>
    </location>
</feature>
<feature type="region of interest" description="Disordered" evidence="6">
    <location>
        <begin position="1"/>
        <end position="56"/>
    </location>
</feature>
<evidence type="ECO:0000256" key="1">
    <source>
        <dbReference type="ARBA" id="ARBA00004141"/>
    </source>
</evidence>
<feature type="transmembrane region" description="Helical" evidence="7">
    <location>
        <begin position="154"/>
        <end position="174"/>
    </location>
</feature>
<evidence type="ECO:0000256" key="3">
    <source>
        <dbReference type="ARBA" id="ARBA00022692"/>
    </source>
</evidence>
<evidence type="ECO:0000256" key="6">
    <source>
        <dbReference type="SAM" id="MobiDB-lite"/>
    </source>
</evidence>
<dbReference type="Proteomes" id="UP001208570">
    <property type="component" value="Unassembled WGS sequence"/>
</dbReference>
<dbReference type="PANTHER" id="PTHR19444:SF13">
    <property type="entry name" value="PROTEIN UNC-93 HOMOLOG A"/>
    <property type="match status" value="1"/>
</dbReference>
<dbReference type="InterPro" id="IPR051951">
    <property type="entry name" value="UNC-93_regulatory"/>
</dbReference>
<keyword evidence="5 7" id="KW-0472">Membrane</keyword>
<sequence>MPPGKTDYQMNDQNDDVRKRSKPPKGSSRDNVSSRSSSSADYENEAHLPTTDKERSREKRRIMKNIVLISVAFFLNFTSYNGLARLQSSLHRDEGMGTTNQAVLYAALVLSCLFVPKLLISVIGHKWTIPLSFSGYILWMAANGYAVWGTMVTTSILVGLCAAPLWTAQCAYFTKIATRYAQLTGEPEPVVVSRFFGIFFMFFQCSSILGSVISSTVLMPTEVENGTLTDDDIKLYCGLNDCPDNNVTNPNLDDPDDETVWTMVGIYIACAVLAVILVSAAVDELPKYMREDRSKAKEEAKRSAVNTVLHLRHLIPWLLVPITLYSGFEQAFYSAEWNNVTSKTKTTRIDNFDELDGPPLIQHMINQFGFITGSAPFDYIKHDADFISFISCSLGIWNVGWVTLPFGIVNAIVSFTGGHIVKYTGRVAILTVGMLADLSMHLTMILWDIDASKEYVFYVMSGIFGLTDGIWQTQINALYGSIFSDESEAAFSNYRMWESLGFIIAFAYSSALCTSIKLYVVMAVLFVGMFLYYIVEGKEKKRKRREDEKNRSNISTSISTDKYGDLSTVVISSVSGGTFKTSFDDHYENMTIPDVGKEELATYL</sequence>
<feature type="transmembrane region" description="Helical" evidence="7">
    <location>
        <begin position="386"/>
        <end position="415"/>
    </location>
</feature>
<feature type="transmembrane region" description="Helical" evidence="7">
    <location>
        <begin position="62"/>
        <end position="82"/>
    </location>
</feature>
<dbReference type="Gene3D" id="1.20.1250.20">
    <property type="entry name" value="MFS general substrate transporter like domains"/>
    <property type="match status" value="2"/>
</dbReference>
<evidence type="ECO:0000256" key="7">
    <source>
        <dbReference type="SAM" id="Phobius"/>
    </source>
</evidence>
<feature type="transmembrane region" description="Helical" evidence="7">
    <location>
        <begin position="518"/>
        <end position="535"/>
    </location>
</feature>
<evidence type="ECO:0000313" key="9">
    <source>
        <dbReference type="Proteomes" id="UP001208570"/>
    </source>
</evidence>
<reference evidence="8" key="1">
    <citation type="journal article" date="2023" name="Mol. Biol. Evol.">
        <title>Third-Generation Sequencing Reveals the Adaptive Role of the Epigenome in Three Deep-Sea Polychaetes.</title>
        <authorList>
            <person name="Perez M."/>
            <person name="Aroh O."/>
            <person name="Sun Y."/>
            <person name="Lan Y."/>
            <person name="Juniper S.K."/>
            <person name="Young C.R."/>
            <person name="Angers B."/>
            <person name="Qian P.Y."/>
        </authorList>
    </citation>
    <scope>NUCLEOTIDE SEQUENCE</scope>
    <source>
        <strain evidence="8">P08H-3</strain>
    </source>
</reference>
<feature type="transmembrane region" description="Helical" evidence="7">
    <location>
        <begin position="127"/>
        <end position="148"/>
    </location>
</feature>
<dbReference type="Pfam" id="PF05978">
    <property type="entry name" value="UNC-93"/>
    <property type="match status" value="2"/>
</dbReference>
<dbReference type="GO" id="GO:0016020">
    <property type="term" value="C:membrane"/>
    <property type="evidence" value="ECO:0007669"/>
    <property type="project" value="UniProtKB-SubCell"/>
</dbReference>
<protein>
    <recommendedName>
        <fullName evidence="10">UNC93-like protein</fullName>
    </recommendedName>
</protein>
<feature type="transmembrane region" description="Helical" evidence="7">
    <location>
        <begin position="427"/>
        <end position="449"/>
    </location>
</feature>
<evidence type="ECO:0008006" key="10">
    <source>
        <dbReference type="Google" id="ProtNLM"/>
    </source>
</evidence>
<keyword evidence="9" id="KW-1185">Reference proteome</keyword>
<dbReference type="SUPFAM" id="SSF103473">
    <property type="entry name" value="MFS general substrate transporter"/>
    <property type="match status" value="1"/>
</dbReference>
<feature type="compositionally biased region" description="Low complexity" evidence="6">
    <location>
        <begin position="29"/>
        <end position="39"/>
    </location>
</feature>
<gene>
    <name evidence="8" type="ORF">LSH36_141g04013</name>
</gene>
<feature type="transmembrane region" description="Helical" evidence="7">
    <location>
        <begin position="102"/>
        <end position="120"/>
    </location>
</feature>
<organism evidence="8 9">
    <name type="scientific">Paralvinella palmiformis</name>
    <dbReference type="NCBI Taxonomy" id="53620"/>
    <lineage>
        <taxon>Eukaryota</taxon>
        <taxon>Metazoa</taxon>
        <taxon>Spiralia</taxon>
        <taxon>Lophotrochozoa</taxon>
        <taxon>Annelida</taxon>
        <taxon>Polychaeta</taxon>
        <taxon>Sedentaria</taxon>
        <taxon>Canalipalpata</taxon>
        <taxon>Terebellida</taxon>
        <taxon>Terebelliformia</taxon>
        <taxon>Alvinellidae</taxon>
        <taxon>Paralvinella</taxon>
    </lineage>
</organism>
<feature type="transmembrane region" description="Helical" evidence="7">
    <location>
        <begin position="260"/>
        <end position="282"/>
    </location>
</feature>
<keyword evidence="4 7" id="KW-1133">Transmembrane helix</keyword>
<dbReference type="InterPro" id="IPR036259">
    <property type="entry name" value="MFS_trans_sf"/>
</dbReference>
<dbReference type="PANTHER" id="PTHR19444">
    <property type="entry name" value="UNC-93 RELATED"/>
    <property type="match status" value="1"/>
</dbReference>
<evidence type="ECO:0000313" key="8">
    <source>
        <dbReference type="EMBL" id="KAK2160044.1"/>
    </source>
</evidence>
<dbReference type="AlphaFoldDB" id="A0AAD9NAG8"/>
<comment type="caution">
    <text evidence="8">The sequence shown here is derived from an EMBL/GenBank/DDBJ whole genome shotgun (WGS) entry which is preliminary data.</text>
</comment>
<accession>A0AAD9NAG8</accession>